<keyword evidence="1" id="KW-1133">Transmembrane helix</keyword>
<accession>A0AAV5AJ11</accession>
<keyword evidence="3" id="KW-1185">Reference proteome</keyword>
<keyword evidence="1" id="KW-0472">Membrane</keyword>
<dbReference type="EMBL" id="BPWL01000009">
    <property type="protein sequence ID" value="GJJ13747.1"/>
    <property type="molecule type" value="Genomic_DNA"/>
</dbReference>
<proteinExistence type="predicted"/>
<evidence type="ECO:0000256" key="1">
    <source>
        <dbReference type="SAM" id="Phobius"/>
    </source>
</evidence>
<evidence type="ECO:0000313" key="3">
    <source>
        <dbReference type="Proteomes" id="UP001050691"/>
    </source>
</evidence>
<name>A0AAV5AJ11_9AGAM</name>
<comment type="caution">
    <text evidence="2">The sequence shown here is derived from an EMBL/GenBank/DDBJ whole genome shotgun (WGS) entry which is preliminary data.</text>
</comment>
<gene>
    <name evidence="2" type="ORF">Clacol_008003</name>
</gene>
<dbReference type="Proteomes" id="UP001050691">
    <property type="component" value="Unassembled WGS sequence"/>
</dbReference>
<organism evidence="2 3">
    <name type="scientific">Clathrus columnatus</name>
    <dbReference type="NCBI Taxonomy" id="1419009"/>
    <lineage>
        <taxon>Eukaryota</taxon>
        <taxon>Fungi</taxon>
        <taxon>Dikarya</taxon>
        <taxon>Basidiomycota</taxon>
        <taxon>Agaricomycotina</taxon>
        <taxon>Agaricomycetes</taxon>
        <taxon>Phallomycetidae</taxon>
        <taxon>Phallales</taxon>
        <taxon>Clathraceae</taxon>
        <taxon>Clathrus</taxon>
    </lineage>
</organism>
<keyword evidence="1" id="KW-0812">Transmembrane</keyword>
<feature type="transmembrane region" description="Helical" evidence="1">
    <location>
        <begin position="97"/>
        <end position="119"/>
    </location>
</feature>
<feature type="transmembrane region" description="Helical" evidence="1">
    <location>
        <begin position="139"/>
        <end position="162"/>
    </location>
</feature>
<dbReference type="AlphaFoldDB" id="A0AAV5AJ11"/>
<sequence length="317" mass="34316">MSHPILNPNTPLVFLPPSDAGQLEATRYLSVATLAVCLFSFLTVSADRLPKGKTSSPLSNCAVLPVAIGICWTIAIGSTSLLFFYRIKAVFDGNRPIILLFGGLWLANLGGAMTVPFALKAGNIADTPFCIPTGVKPFSSVGIITTACFDTLVFVAVSWNIIQRTAIGDKSASFLKGKNLPLVSRELLRGGQQYYLLTAGGNIFIMIILLLPSTPPLLRDMFPVINLLLENSMAFRVFRNIKLRTFRENRKGQLSSTENTLPYAVASPGRDSAYGVPIIDAKNALTGSSRTIIEITKTVEKYEEDLKMHNSAAESAV</sequence>
<evidence type="ECO:0000313" key="2">
    <source>
        <dbReference type="EMBL" id="GJJ13747.1"/>
    </source>
</evidence>
<protein>
    <submittedName>
        <fullName evidence="2">Uncharacterized protein</fullName>
    </submittedName>
</protein>
<feature type="transmembrane region" description="Helical" evidence="1">
    <location>
        <begin position="28"/>
        <end position="46"/>
    </location>
</feature>
<feature type="transmembrane region" description="Helical" evidence="1">
    <location>
        <begin position="194"/>
        <end position="215"/>
    </location>
</feature>
<feature type="transmembrane region" description="Helical" evidence="1">
    <location>
        <begin position="66"/>
        <end position="85"/>
    </location>
</feature>
<reference evidence="2" key="1">
    <citation type="submission" date="2021-10" db="EMBL/GenBank/DDBJ databases">
        <title>De novo Genome Assembly of Clathrus columnatus (Basidiomycota, Fungi) Using Illumina and Nanopore Sequence Data.</title>
        <authorList>
            <person name="Ogiso-Tanaka E."/>
            <person name="Itagaki H."/>
            <person name="Hosoya T."/>
            <person name="Hosaka K."/>
        </authorList>
    </citation>
    <scope>NUCLEOTIDE SEQUENCE</scope>
    <source>
        <strain evidence="2">MO-923</strain>
    </source>
</reference>